<dbReference type="EMBL" id="JAYKXH010000025">
    <property type="protein sequence ID" value="KAK7121402.1"/>
    <property type="molecule type" value="Genomic_DNA"/>
</dbReference>
<dbReference type="AlphaFoldDB" id="A0AAN9C579"/>
<keyword evidence="2" id="KW-1185">Reference proteome</keyword>
<protein>
    <submittedName>
        <fullName evidence="1">Uncharacterized protein</fullName>
    </submittedName>
</protein>
<name>A0AAN9C579_9TELE</name>
<sequence length="86" mass="9431">MSFKGSLHWAGQNLRDPSCQVQKVKRTVRVTERSKTVLIVTSPSSKTADDHDICAKASRDAEPTAFLVEGRGRLTEMEVEGGKRGS</sequence>
<accession>A0AAN9C579</accession>
<proteinExistence type="predicted"/>
<evidence type="ECO:0000313" key="1">
    <source>
        <dbReference type="EMBL" id="KAK7121402.1"/>
    </source>
</evidence>
<evidence type="ECO:0000313" key="2">
    <source>
        <dbReference type="Proteomes" id="UP001364617"/>
    </source>
</evidence>
<organism evidence="1 2">
    <name type="scientific">Phoxinus phoxinus</name>
    <name type="common">Eurasian minnow</name>
    <dbReference type="NCBI Taxonomy" id="58324"/>
    <lineage>
        <taxon>Eukaryota</taxon>
        <taxon>Metazoa</taxon>
        <taxon>Chordata</taxon>
        <taxon>Craniata</taxon>
        <taxon>Vertebrata</taxon>
        <taxon>Euteleostomi</taxon>
        <taxon>Actinopterygii</taxon>
        <taxon>Neopterygii</taxon>
        <taxon>Teleostei</taxon>
        <taxon>Ostariophysi</taxon>
        <taxon>Cypriniformes</taxon>
        <taxon>Leuciscidae</taxon>
        <taxon>Phoxininae</taxon>
        <taxon>Phoxinus</taxon>
    </lineage>
</organism>
<comment type="caution">
    <text evidence="1">The sequence shown here is derived from an EMBL/GenBank/DDBJ whole genome shotgun (WGS) entry which is preliminary data.</text>
</comment>
<dbReference type="Proteomes" id="UP001364617">
    <property type="component" value="Unassembled WGS sequence"/>
</dbReference>
<gene>
    <name evidence="1" type="ORF">R3I93_022482</name>
</gene>
<reference evidence="1 2" key="1">
    <citation type="submission" date="2024-02" db="EMBL/GenBank/DDBJ databases">
        <title>Chromosome-level genome assembly of the Eurasian Minnow (Phoxinus phoxinus).</title>
        <authorList>
            <person name="Oriowo T.O."/>
            <person name="Martin S."/>
            <person name="Stange M."/>
            <person name="Chrysostomakis Y."/>
            <person name="Brown T."/>
            <person name="Winkler S."/>
            <person name="Kukowka S."/>
            <person name="Myers E.W."/>
            <person name="Bohne A."/>
        </authorList>
    </citation>
    <scope>NUCLEOTIDE SEQUENCE [LARGE SCALE GENOMIC DNA]</scope>
    <source>
        <strain evidence="1">ZFMK-TIS-60720</strain>
        <tissue evidence="1">Whole Organism</tissue>
    </source>
</reference>